<dbReference type="GO" id="GO:0003677">
    <property type="term" value="F:DNA binding"/>
    <property type="evidence" value="ECO:0007669"/>
    <property type="project" value="UniProtKB-KW"/>
</dbReference>
<evidence type="ECO:0000256" key="2">
    <source>
        <dbReference type="ARBA" id="ARBA00023172"/>
    </source>
</evidence>
<dbReference type="AlphaFoldDB" id="A0A5Q2V5R4"/>
<name>A0A5Q2V5R4_SERPR</name>
<accession>A0A5Q2V5R4</accession>
<reference evidence="4 5" key="1">
    <citation type="submission" date="2019-11" db="EMBL/GenBank/DDBJ databases">
        <title>The Phosphoenolpyruvate Phosphotransferase System Regulates Serratia proteamaculans 336X Biofilm Formation and Wheat Roots colonization.</title>
        <authorList>
            <person name="Liu F."/>
        </authorList>
    </citation>
    <scope>NUCLEOTIDE SEQUENCE [LARGE SCALE GENOMIC DNA]</scope>
    <source>
        <strain evidence="4 5">336X</strain>
    </source>
</reference>
<organism evidence="4 5">
    <name type="scientific">Serratia proteamaculans</name>
    <dbReference type="NCBI Taxonomy" id="28151"/>
    <lineage>
        <taxon>Bacteria</taxon>
        <taxon>Pseudomonadati</taxon>
        <taxon>Pseudomonadota</taxon>
        <taxon>Gammaproteobacteria</taxon>
        <taxon>Enterobacterales</taxon>
        <taxon>Yersiniaceae</taxon>
        <taxon>Serratia</taxon>
    </lineage>
</organism>
<evidence type="ECO:0000256" key="1">
    <source>
        <dbReference type="ARBA" id="ARBA00023125"/>
    </source>
</evidence>
<dbReference type="RefSeq" id="WP_153857126.1">
    <property type="nucleotide sequence ID" value="NZ_CAMISV010000001.1"/>
</dbReference>
<feature type="domain" description="Excisionase-like" evidence="3">
    <location>
        <begin position="26"/>
        <end position="83"/>
    </location>
</feature>
<proteinExistence type="predicted"/>
<dbReference type="EMBL" id="CP045913">
    <property type="protein sequence ID" value="QGH59380.1"/>
    <property type="molecule type" value="Genomic_DNA"/>
</dbReference>
<dbReference type="InterPro" id="IPR009061">
    <property type="entry name" value="DNA-bd_dom_put_sf"/>
</dbReference>
<keyword evidence="1" id="KW-0238">DNA-binding</keyword>
<evidence type="ECO:0000259" key="3">
    <source>
        <dbReference type="Pfam" id="PF07825"/>
    </source>
</evidence>
<protein>
    <submittedName>
        <fullName evidence="4">Excisionase</fullName>
    </submittedName>
</protein>
<evidence type="ECO:0000313" key="4">
    <source>
        <dbReference type="EMBL" id="QGH59380.1"/>
    </source>
</evidence>
<keyword evidence="2" id="KW-0233">DNA recombination</keyword>
<dbReference type="GO" id="GO:0006310">
    <property type="term" value="P:DNA recombination"/>
    <property type="evidence" value="ECO:0007669"/>
    <property type="project" value="UniProtKB-KW"/>
</dbReference>
<gene>
    <name evidence="4" type="ORF">GHV41_00330</name>
</gene>
<dbReference type="Gene3D" id="1.10.1660.20">
    <property type="match status" value="1"/>
</dbReference>
<dbReference type="Pfam" id="PF07825">
    <property type="entry name" value="Exc"/>
    <property type="match status" value="1"/>
</dbReference>
<dbReference type="InterPro" id="IPR038137">
    <property type="entry name" value="Excisionase-like_sf"/>
</dbReference>
<dbReference type="Proteomes" id="UP000381260">
    <property type="component" value="Chromosome"/>
</dbReference>
<dbReference type="InterPro" id="IPR012884">
    <property type="entry name" value="Excisionase-like"/>
</dbReference>
<sequence>MPNKLTLGGCNSRALKLNDTTGHVAFLTLEEWCNDIYPGKKPTLQTLQRWARNGNFYPAAEKHGKQYRLVPGAIYIDPKDPRLGKKIKDAQNPQPARLAFMEKVINDTAKGRV</sequence>
<evidence type="ECO:0000313" key="5">
    <source>
        <dbReference type="Proteomes" id="UP000381260"/>
    </source>
</evidence>
<dbReference type="SUPFAM" id="SSF46955">
    <property type="entry name" value="Putative DNA-binding domain"/>
    <property type="match status" value="1"/>
</dbReference>